<dbReference type="EMBL" id="CP029397">
    <property type="protein sequence ID" value="AWL29007.1"/>
    <property type="molecule type" value="Genomic_DNA"/>
</dbReference>
<sequence>MCFNRQKKTQLLKVIRMSMQLSNEIFEWRKQFVEKLILSGVKPEDIEKQVGAAQKLIYGNYISTVEIECPLRVLGELKAILLEFSQKNGCHVISKVNR</sequence>
<keyword evidence="2" id="KW-1185">Reference proteome</keyword>
<name>A0A2S2FDF5_9GAMM</name>
<dbReference type="KEGG" id="adv:DJ533_10735"/>
<organism evidence="1 2">
    <name type="scientific">Acinetobacter defluvii</name>
    <dbReference type="NCBI Taxonomy" id="1871111"/>
    <lineage>
        <taxon>Bacteria</taxon>
        <taxon>Pseudomonadati</taxon>
        <taxon>Pseudomonadota</taxon>
        <taxon>Gammaproteobacteria</taxon>
        <taxon>Moraxellales</taxon>
        <taxon>Moraxellaceae</taxon>
        <taxon>Acinetobacter</taxon>
    </lineage>
</organism>
<protein>
    <submittedName>
        <fullName evidence="1">Uncharacterized protein</fullName>
    </submittedName>
</protein>
<dbReference type="AlphaFoldDB" id="A0A2S2FDF5"/>
<dbReference type="STRING" id="1871111.GCA_001704615_01212"/>
<proteinExistence type="predicted"/>
<accession>A0A2S2FDF5</accession>
<evidence type="ECO:0000313" key="1">
    <source>
        <dbReference type="EMBL" id="AWL29007.1"/>
    </source>
</evidence>
<gene>
    <name evidence="1" type="ORF">DJ533_10735</name>
</gene>
<dbReference type="OrthoDB" id="6694788at2"/>
<reference evidence="1" key="1">
    <citation type="submission" date="2019-08" db="EMBL/GenBank/DDBJ databases">
        <title>The complete genome of Acinetobacter defluvii strain WCHAD010030.</title>
        <authorList>
            <person name="Hu Y."/>
            <person name="Qin J."/>
            <person name="Feng Y."/>
            <person name="Zong Z."/>
        </authorList>
    </citation>
    <scope>NUCLEOTIDE SEQUENCE</scope>
    <source>
        <strain evidence="1">WCHA30</strain>
    </source>
</reference>
<evidence type="ECO:0000313" key="2">
    <source>
        <dbReference type="Proteomes" id="UP000245977"/>
    </source>
</evidence>
<dbReference type="Proteomes" id="UP000245977">
    <property type="component" value="Chromosome"/>
</dbReference>